<proteinExistence type="predicted"/>
<dbReference type="Proteomes" id="UP000698028">
    <property type="component" value="Unassembled WGS sequence"/>
</dbReference>
<name>A0ABS6V4E0_9SPHN</name>
<dbReference type="EMBL" id="JAHVAH010000001">
    <property type="protein sequence ID" value="MBW0144426.1"/>
    <property type="molecule type" value="Genomic_DNA"/>
</dbReference>
<comment type="caution">
    <text evidence="1">The sequence shown here is derived from an EMBL/GenBank/DDBJ whole genome shotgun (WGS) entry which is preliminary data.</text>
</comment>
<evidence type="ECO:0000313" key="1">
    <source>
        <dbReference type="EMBL" id="MBW0144426.1"/>
    </source>
</evidence>
<sequence length="64" mass="6943">MSNNPASKAGSKNDDVTSNRRLIQVEYPAAHAGIVAALRRAFEEGAPSSNDNDDQFEALLQRLN</sequence>
<dbReference type="RefSeq" id="WP_218632423.1">
    <property type="nucleotide sequence ID" value="NZ_JAHVAH010000001.1"/>
</dbReference>
<accession>A0ABS6V4E0</accession>
<evidence type="ECO:0008006" key="3">
    <source>
        <dbReference type="Google" id="ProtNLM"/>
    </source>
</evidence>
<gene>
    <name evidence="1" type="ORF">KTQ36_03845</name>
</gene>
<reference evidence="1 2" key="1">
    <citation type="submission" date="2021-07" db="EMBL/GenBank/DDBJ databases">
        <title>The draft genome sequence of Sphingomicrobium sp. B8.</title>
        <authorList>
            <person name="Mu L."/>
        </authorList>
    </citation>
    <scope>NUCLEOTIDE SEQUENCE [LARGE SCALE GENOMIC DNA]</scope>
    <source>
        <strain evidence="1 2">B8</strain>
    </source>
</reference>
<keyword evidence="2" id="KW-1185">Reference proteome</keyword>
<protein>
    <recommendedName>
        <fullName evidence="3">Anti-sigma factor NepR domain-containing protein</fullName>
    </recommendedName>
</protein>
<evidence type="ECO:0000313" key="2">
    <source>
        <dbReference type="Proteomes" id="UP000698028"/>
    </source>
</evidence>
<organism evidence="1 2">
    <name type="scientific">Sphingomicrobium clamense</name>
    <dbReference type="NCBI Taxonomy" id="2851013"/>
    <lineage>
        <taxon>Bacteria</taxon>
        <taxon>Pseudomonadati</taxon>
        <taxon>Pseudomonadota</taxon>
        <taxon>Alphaproteobacteria</taxon>
        <taxon>Sphingomonadales</taxon>
        <taxon>Sphingomonadaceae</taxon>
        <taxon>Sphingomicrobium</taxon>
    </lineage>
</organism>